<keyword evidence="5" id="KW-0804">Transcription</keyword>
<dbReference type="SUPFAM" id="SSF52172">
    <property type="entry name" value="CheY-like"/>
    <property type="match status" value="1"/>
</dbReference>
<dbReference type="InterPro" id="IPR027417">
    <property type="entry name" value="P-loop_NTPase"/>
</dbReference>
<dbReference type="CDD" id="cd00009">
    <property type="entry name" value="AAA"/>
    <property type="match status" value="1"/>
</dbReference>
<dbReference type="Pfam" id="PF06490">
    <property type="entry name" value="FleQ"/>
    <property type="match status" value="1"/>
</dbReference>
<dbReference type="GO" id="GO:0043565">
    <property type="term" value="F:sequence-specific DNA binding"/>
    <property type="evidence" value="ECO:0007669"/>
    <property type="project" value="InterPro"/>
</dbReference>
<dbReference type="InterPro" id="IPR010518">
    <property type="entry name" value="FleQ"/>
</dbReference>
<keyword evidence="1" id="KW-0547">Nucleotide-binding</keyword>
<dbReference type="PANTHER" id="PTHR32071">
    <property type="entry name" value="TRANSCRIPTIONAL REGULATORY PROTEIN"/>
    <property type="match status" value="1"/>
</dbReference>
<dbReference type="Pfam" id="PF02954">
    <property type="entry name" value="HTH_8"/>
    <property type="match status" value="1"/>
</dbReference>
<keyword evidence="4" id="KW-0238">DNA-binding</keyword>
<dbReference type="RefSeq" id="WP_096348299.1">
    <property type="nucleotide sequence ID" value="NZ_CP033116.1"/>
</dbReference>
<dbReference type="SUPFAM" id="SSF46689">
    <property type="entry name" value="Homeodomain-like"/>
    <property type="match status" value="1"/>
</dbReference>
<organism evidence="7 9">
    <name type="scientific">Halopseudomonas pelagia</name>
    <dbReference type="NCBI Taxonomy" id="553151"/>
    <lineage>
        <taxon>Bacteria</taxon>
        <taxon>Pseudomonadati</taxon>
        <taxon>Pseudomonadota</taxon>
        <taxon>Gammaproteobacteria</taxon>
        <taxon>Pseudomonadales</taxon>
        <taxon>Pseudomonadaceae</taxon>
        <taxon>Halopseudomonas</taxon>
    </lineage>
</organism>
<dbReference type="PROSITE" id="PS00688">
    <property type="entry name" value="SIGMA54_INTERACT_3"/>
    <property type="match status" value="1"/>
</dbReference>
<feature type="domain" description="Sigma-54 factor interaction" evidence="6">
    <location>
        <begin position="146"/>
        <end position="374"/>
    </location>
</feature>
<dbReference type="Gene3D" id="1.10.10.60">
    <property type="entry name" value="Homeodomain-like"/>
    <property type="match status" value="1"/>
</dbReference>
<dbReference type="Pfam" id="PF00158">
    <property type="entry name" value="Sigma54_activat"/>
    <property type="match status" value="1"/>
</dbReference>
<dbReference type="PRINTS" id="PR01590">
    <property type="entry name" value="HTHFIS"/>
</dbReference>
<accession>A0AA91TZ32</accession>
<dbReference type="SUPFAM" id="SSF52540">
    <property type="entry name" value="P-loop containing nucleoside triphosphate hydrolases"/>
    <property type="match status" value="1"/>
</dbReference>
<dbReference type="PROSITE" id="PS50045">
    <property type="entry name" value="SIGMA54_INTERACT_4"/>
    <property type="match status" value="1"/>
</dbReference>
<keyword evidence="2" id="KW-0067">ATP-binding</keyword>
<dbReference type="InterPro" id="IPR002078">
    <property type="entry name" value="Sigma_54_int"/>
</dbReference>
<gene>
    <name evidence="7" type="ORF">CO192_20045</name>
    <name evidence="8" type="ORF">EAO82_16760</name>
</gene>
<dbReference type="PANTHER" id="PTHR32071:SF117">
    <property type="entry name" value="PTS-DEPENDENT DIHYDROXYACETONE KINASE OPERON REGULATORY PROTEIN-RELATED"/>
    <property type="match status" value="1"/>
</dbReference>
<evidence type="ECO:0000313" key="7">
    <source>
        <dbReference type="EMBL" id="PCC97557.1"/>
    </source>
</evidence>
<evidence type="ECO:0000256" key="2">
    <source>
        <dbReference type="ARBA" id="ARBA00022840"/>
    </source>
</evidence>
<dbReference type="InterPro" id="IPR011006">
    <property type="entry name" value="CheY-like_superfamily"/>
</dbReference>
<evidence type="ECO:0000313" key="10">
    <source>
        <dbReference type="Proteomes" id="UP000344571"/>
    </source>
</evidence>
<protein>
    <submittedName>
        <fullName evidence="7">Sigma-54-dependent Fis family transcriptional regulator</fullName>
    </submittedName>
</protein>
<dbReference type="InterPro" id="IPR058031">
    <property type="entry name" value="AAA_lid_NorR"/>
</dbReference>
<dbReference type="InterPro" id="IPR025943">
    <property type="entry name" value="Sigma_54_int_dom_ATP-bd_2"/>
</dbReference>
<keyword evidence="10" id="KW-1185">Reference proteome</keyword>
<reference evidence="8 10" key="2">
    <citation type="submission" date="2018-10" db="EMBL/GenBank/DDBJ databases">
        <title>Complete genome sequence of Pseudomonas pelagia strain Kongs-67.</title>
        <authorList>
            <person name="Sinha R.K."/>
            <person name="Krishnan K."/>
        </authorList>
    </citation>
    <scope>NUCLEOTIDE SEQUENCE [LARGE SCALE GENOMIC DNA]</scope>
    <source>
        <strain evidence="8 10">Kongs-67</strain>
    </source>
</reference>
<dbReference type="Pfam" id="PF25601">
    <property type="entry name" value="AAA_lid_14"/>
    <property type="match status" value="1"/>
</dbReference>
<dbReference type="InterPro" id="IPR003593">
    <property type="entry name" value="AAA+_ATPase"/>
</dbReference>
<proteinExistence type="predicted"/>
<dbReference type="InterPro" id="IPR002197">
    <property type="entry name" value="HTH_Fis"/>
</dbReference>
<dbReference type="Proteomes" id="UP000243750">
    <property type="component" value="Unassembled WGS sequence"/>
</dbReference>
<dbReference type="InterPro" id="IPR009057">
    <property type="entry name" value="Homeodomain-like_sf"/>
</dbReference>
<evidence type="ECO:0000259" key="6">
    <source>
        <dbReference type="PROSITE" id="PS50045"/>
    </source>
</evidence>
<dbReference type="Gene3D" id="1.10.8.60">
    <property type="match status" value="1"/>
</dbReference>
<dbReference type="AlphaFoldDB" id="A0AA91TZ32"/>
<dbReference type="EMBL" id="NWMT01000248">
    <property type="protein sequence ID" value="PCC97557.1"/>
    <property type="molecule type" value="Genomic_DNA"/>
</dbReference>
<evidence type="ECO:0000313" key="9">
    <source>
        <dbReference type="Proteomes" id="UP000243750"/>
    </source>
</evidence>
<evidence type="ECO:0000256" key="4">
    <source>
        <dbReference type="ARBA" id="ARBA00023125"/>
    </source>
</evidence>
<dbReference type="InterPro" id="IPR025662">
    <property type="entry name" value="Sigma_54_int_dom_ATP-bd_1"/>
</dbReference>
<name>A0AA91TZ32_9GAMM</name>
<reference evidence="7 9" key="1">
    <citation type="submission" date="2017-09" db="EMBL/GenBank/DDBJ databases">
        <title>Bacterial and phytoplankton interrelationship in Kongsfjorden, an Arctic fjord.</title>
        <authorList>
            <person name="Sinha R."/>
            <person name="Krishnan K."/>
        </authorList>
    </citation>
    <scope>NUCLEOTIDE SEQUENCE [LARGE SCALE GENOMIC DNA]</scope>
    <source>
        <strain evidence="7 9">58</strain>
    </source>
</reference>
<dbReference type="SMART" id="SM00382">
    <property type="entry name" value="AAA"/>
    <property type="match status" value="1"/>
</dbReference>
<dbReference type="EMBL" id="CP033116">
    <property type="protein sequence ID" value="QFY57872.1"/>
    <property type="molecule type" value="Genomic_DNA"/>
</dbReference>
<dbReference type="GO" id="GO:0005524">
    <property type="term" value="F:ATP binding"/>
    <property type="evidence" value="ECO:0007669"/>
    <property type="project" value="UniProtKB-KW"/>
</dbReference>
<evidence type="ECO:0000256" key="5">
    <source>
        <dbReference type="ARBA" id="ARBA00023163"/>
    </source>
</evidence>
<dbReference type="GO" id="GO:0006355">
    <property type="term" value="P:regulation of DNA-templated transcription"/>
    <property type="evidence" value="ECO:0007669"/>
    <property type="project" value="InterPro"/>
</dbReference>
<dbReference type="Gene3D" id="3.40.50.2300">
    <property type="match status" value="1"/>
</dbReference>
<dbReference type="PROSITE" id="PS00676">
    <property type="entry name" value="SIGMA54_INTERACT_2"/>
    <property type="match status" value="1"/>
</dbReference>
<dbReference type="Gene3D" id="3.40.50.300">
    <property type="entry name" value="P-loop containing nucleotide triphosphate hydrolases"/>
    <property type="match status" value="1"/>
</dbReference>
<evidence type="ECO:0000256" key="3">
    <source>
        <dbReference type="ARBA" id="ARBA00023015"/>
    </source>
</evidence>
<sequence>MLPNSHILLIDDEPSSRHDLSVILSFLGEDAVITTSAVWQKDVETQSASSGSFKCVILGHCDCAHGMQGLLAQLDKWDENLPAILLDAEQATNWPEHLKQRLLAVLPPPLSYNQLLDCLHRAQVYREVYDDRDRQRQREPNLFRSLVGTSRSIYSVRQMMQQVADTEATVLILGESGTGKEVVARNLHYHSKRKDQPFVPVNCGAIPAELLESELFGHEKGAFTGAITSRAGRFELAQGGTLFLDEIGDMPLPMQVKLLRVLQERTFERVGSNKVQTADVRVIAATHKNLEQMIEQGGFREDLYYRLHVFPIEMPAMRDRIEDLPLLLNELITRLEMEKRGSIRFSTSAIMSLCQHDWPGNVRELANLVERMAIMHPHGVIGVGELPRKFRYLEDDQEELRNARAGEDERDEAFNGLVGLNSPAFLPPDGLDLKEYLGGLEQTLIQQALDECNSVVARAAERLRIRRTTLVEKMRKYGINRGVDLSEE</sequence>
<keyword evidence="3" id="KW-0805">Transcription regulation</keyword>
<dbReference type="FunFam" id="3.40.50.300:FF:000006">
    <property type="entry name" value="DNA-binding transcriptional regulator NtrC"/>
    <property type="match status" value="1"/>
</dbReference>
<evidence type="ECO:0000256" key="1">
    <source>
        <dbReference type="ARBA" id="ARBA00022741"/>
    </source>
</evidence>
<evidence type="ECO:0000313" key="8">
    <source>
        <dbReference type="EMBL" id="QFY57872.1"/>
    </source>
</evidence>
<dbReference type="Proteomes" id="UP000344571">
    <property type="component" value="Chromosome"/>
</dbReference>
<dbReference type="PROSITE" id="PS00675">
    <property type="entry name" value="SIGMA54_INTERACT_1"/>
    <property type="match status" value="1"/>
</dbReference>
<dbReference type="InterPro" id="IPR025944">
    <property type="entry name" value="Sigma_54_int_dom_CS"/>
</dbReference>